<accession>G0M8T6</accession>
<dbReference type="InterPro" id="IPR049163">
    <property type="entry name" value="Pif1-like_2B_dom"/>
</dbReference>
<protein>
    <recommendedName>
        <fullName evidence="2">DNA helicase Pif1-like 2B domain-containing protein</fullName>
    </recommendedName>
</protein>
<dbReference type="OMA" id="NTHFWSS"/>
<dbReference type="Pfam" id="PF21530">
    <property type="entry name" value="Pif1_2B_dom"/>
    <property type="match status" value="1"/>
</dbReference>
<evidence type="ECO:0000256" key="1">
    <source>
        <dbReference type="SAM" id="Phobius"/>
    </source>
</evidence>
<reference evidence="4" key="1">
    <citation type="submission" date="2011-07" db="EMBL/GenBank/DDBJ databases">
        <authorList>
            <consortium name="Caenorhabditis brenneri Sequencing and Analysis Consortium"/>
            <person name="Wilson R.K."/>
        </authorList>
    </citation>
    <scope>NUCLEOTIDE SEQUENCE [LARGE SCALE GENOMIC DNA]</scope>
    <source>
        <strain evidence="4">PB2801</strain>
    </source>
</reference>
<name>G0M8T6_CAEBE</name>
<feature type="transmembrane region" description="Helical" evidence="1">
    <location>
        <begin position="277"/>
        <end position="297"/>
    </location>
</feature>
<feature type="transmembrane region" description="Helical" evidence="1">
    <location>
        <begin position="98"/>
        <end position="118"/>
    </location>
</feature>
<dbReference type="eggNOG" id="ENOG502TGPC">
    <property type="taxonomic scope" value="Eukaryota"/>
</dbReference>
<dbReference type="InterPro" id="IPR019422">
    <property type="entry name" value="7TM_GPCR_serpentine_rcpt_Srh"/>
</dbReference>
<feature type="transmembrane region" description="Helical" evidence="1">
    <location>
        <begin position="63"/>
        <end position="82"/>
    </location>
</feature>
<dbReference type="OrthoDB" id="5843354at2759"/>
<dbReference type="EMBL" id="GL379787">
    <property type="protein sequence ID" value="EGT31155.1"/>
    <property type="molecule type" value="Genomic_DNA"/>
</dbReference>
<dbReference type="HOGENOM" id="CLU_042960_1_1_1"/>
<keyword evidence="1" id="KW-0472">Membrane</keyword>
<dbReference type="SUPFAM" id="SSF81321">
    <property type="entry name" value="Family A G protein-coupled receptor-like"/>
    <property type="match status" value="1"/>
</dbReference>
<organism evidence="4">
    <name type="scientific">Caenorhabditis brenneri</name>
    <name type="common">Nematode worm</name>
    <dbReference type="NCBI Taxonomy" id="135651"/>
    <lineage>
        <taxon>Eukaryota</taxon>
        <taxon>Metazoa</taxon>
        <taxon>Ecdysozoa</taxon>
        <taxon>Nematoda</taxon>
        <taxon>Chromadorea</taxon>
        <taxon>Rhabditida</taxon>
        <taxon>Rhabditina</taxon>
        <taxon>Rhabditomorpha</taxon>
        <taxon>Rhabditoidea</taxon>
        <taxon>Rhabditidae</taxon>
        <taxon>Peloderinae</taxon>
        <taxon>Caenorhabditis</taxon>
    </lineage>
</organism>
<dbReference type="AlphaFoldDB" id="G0M8T6"/>
<feature type="transmembrane region" description="Helical" evidence="1">
    <location>
        <begin position="192"/>
        <end position="222"/>
    </location>
</feature>
<keyword evidence="1" id="KW-1133">Transmembrane helix</keyword>
<feature type="domain" description="DNA helicase Pif1-like 2B" evidence="2">
    <location>
        <begin position="8"/>
        <end position="42"/>
    </location>
</feature>
<dbReference type="InterPro" id="IPR053220">
    <property type="entry name" value="Nematode_rcpt-like_serp_H"/>
</dbReference>
<keyword evidence="4" id="KW-1185">Reference proteome</keyword>
<dbReference type="Proteomes" id="UP000008068">
    <property type="component" value="Unassembled WGS sequence"/>
</dbReference>
<proteinExistence type="predicted"/>
<feature type="transmembrane region" description="Helical" evidence="1">
    <location>
        <begin position="139"/>
        <end position="156"/>
    </location>
</feature>
<dbReference type="FunCoup" id="G0M8T6">
    <property type="interactions" value="1049"/>
</dbReference>
<dbReference type="InParanoid" id="G0M8T6"/>
<dbReference type="PANTHER" id="PTHR22941">
    <property type="entry name" value="SERPENTINE RECEPTOR"/>
    <property type="match status" value="1"/>
</dbReference>
<sequence>MIATQMPSGIPQHRLRLKIGAQVRNLSVEQSFCNGTQFTVESFGDDTPSHMTNVKWLLMNTHFWSSFSDFIICYLGLPYLYIPQLAGYGLGLVNSPALAIYSLVTVTAYSGLSVIAIYENRYFMLFGQKTWWRKYRKPYFIIVYIFVPFIFVPPYFNIPEQESARAKVLESIPCLPKYTLDDRKMFVLSLDFIVPVVSVTIGLLILAISFIIFLSLTFWNIWMGEAWAASRQTIMLQKAFTKGVTIQTLYEFFILFIPVVIVLAMIVFWYHDQVINNILFLILSLNGVGSTFIMIFVHKPYRTFTLSIFCYPCCPKLHKKVKDVTQMKTQLSAIA</sequence>
<evidence type="ECO:0000259" key="2">
    <source>
        <dbReference type="Pfam" id="PF21530"/>
    </source>
</evidence>
<gene>
    <name evidence="3" type="ORF">CAEBREN_10823</name>
</gene>
<dbReference type="PANTHER" id="PTHR22941:SF21">
    <property type="entry name" value="SERPENTINE RECEPTOR, CLASS H"/>
    <property type="match status" value="1"/>
</dbReference>
<evidence type="ECO:0000313" key="3">
    <source>
        <dbReference type="EMBL" id="EGT31155.1"/>
    </source>
</evidence>
<keyword evidence="1" id="KW-0812">Transmembrane</keyword>
<evidence type="ECO:0000313" key="4">
    <source>
        <dbReference type="Proteomes" id="UP000008068"/>
    </source>
</evidence>
<dbReference type="Pfam" id="PF10318">
    <property type="entry name" value="7TM_GPCR_Srh"/>
    <property type="match status" value="1"/>
</dbReference>
<feature type="transmembrane region" description="Helical" evidence="1">
    <location>
        <begin position="252"/>
        <end position="271"/>
    </location>
</feature>